<dbReference type="Pfam" id="PF06733">
    <property type="entry name" value="DEAD_2"/>
    <property type="match status" value="1"/>
</dbReference>
<evidence type="ECO:0000259" key="13">
    <source>
        <dbReference type="PROSITE" id="PS51193"/>
    </source>
</evidence>
<evidence type="ECO:0000256" key="9">
    <source>
        <dbReference type="ARBA" id="ARBA00023004"/>
    </source>
</evidence>
<name>A0A9Q0MAX4_BLOTA</name>
<evidence type="ECO:0000256" key="10">
    <source>
        <dbReference type="ARBA" id="ARBA00023014"/>
    </source>
</evidence>
<reference evidence="14" key="1">
    <citation type="submission" date="2022-12" db="EMBL/GenBank/DDBJ databases">
        <title>Genome assemblies of Blomia tropicalis.</title>
        <authorList>
            <person name="Cui Y."/>
        </authorList>
    </citation>
    <scope>NUCLEOTIDE SEQUENCE</scope>
    <source>
        <tissue evidence="14">Adult mites</tissue>
    </source>
</reference>
<dbReference type="InterPro" id="IPR006555">
    <property type="entry name" value="ATP-dep_Helicase_C"/>
</dbReference>
<comment type="similarity">
    <text evidence="3">Belongs to the DEAD box helicase family. DEAH subfamily. DDX11/CHL1 sub-subfamily.</text>
</comment>
<dbReference type="GO" id="GO:0003678">
    <property type="term" value="F:DNA helicase activity"/>
    <property type="evidence" value="ECO:0007669"/>
    <property type="project" value="InterPro"/>
</dbReference>
<organism evidence="14 15">
    <name type="scientific">Blomia tropicalis</name>
    <name type="common">Mite</name>
    <dbReference type="NCBI Taxonomy" id="40697"/>
    <lineage>
        <taxon>Eukaryota</taxon>
        <taxon>Metazoa</taxon>
        <taxon>Ecdysozoa</taxon>
        <taxon>Arthropoda</taxon>
        <taxon>Chelicerata</taxon>
        <taxon>Arachnida</taxon>
        <taxon>Acari</taxon>
        <taxon>Acariformes</taxon>
        <taxon>Sarcoptiformes</taxon>
        <taxon>Astigmata</taxon>
        <taxon>Glycyphagoidea</taxon>
        <taxon>Echimyopodidae</taxon>
        <taxon>Blomia</taxon>
    </lineage>
</organism>
<dbReference type="SMART" id="SM00491">
    <property type="entry name" value="HELICc2"/>
    <property type="match status" value="1"/>
</dbReference>
<keyword evidence="10" id="KW-0411">Iron-sulfur</keyword>
<keyword evidence="11" id="KW-0413">Isomerase</keyword>
<dbReference type="GO" id="GO:0005634">
    <property type="term" value="C:nucleus"/>
    <property type="evidence" value="ECO:0007669"/>
    <property type="project" value="UniProtKB-SubCell"/>
</dbReference>
<evidence type="ECO:0000256" key="6">
    <source>
        <dbReference type="ARBA" id="ARBA00022801"/>
    </source>
</evidence>
<evidence type="ECO:0000256" key="1">
    <source>
        <dbReference type="ARBA" id="ARBA00001966"/>
    </source>
</evidence>
<dbReference type="PANTHER" id="PTHR11472:SF41">
    <property type="entry name" value="ATP-DEPENDENT DNA HELICASE DDX11-RELATED"/>
    <property type="match status" value="1"/>
</dbReference>
<dbReference type="AlphaFoldDB" id="A0A9Q0MAX4"/>
<dbReference type="Pfam" id="PF13307">
    <property type="entry name" value="Helicase_C_2"/>
    <property type="match status" value="1"/>
</dbReference>
<keyword evidence="9" id="KW-0408">Iron</keyword>
<dbReference type="InterPro" id="IPR013020">
    <property type="entry name" value="Rad3/Chl1-like"/>
</dbReference>
<dbReference type="InterPro" id="IPR006554">
    <property type="entry name" value="Helicase-like_DEXD_c2"/>
</dbReference>
<dbReference type="SUPFAM" id="SSF52540">
    <property type="entry name" value="P-loop containing nucleoside triphosphate hydrolases"/>
    <property type="match status" value="1"/>
</dbReference>
<dbReference type="SMART" id="SM00488">
    <property type="entry name" value="DEXDc2"/>
    <property type="match status" value="1"/>
</dbReference>
<proteinExistence type="inferred from homology"/>
<comment type="subcellular location">
    <subcellularLocation>
        <location evidence="2">Nucleus</location>
    </subcellularLocation>
</comment>
<dbReference type="Gene3D" id="3.40.50.300">
    <property type="entry name" value="P-loop containing nucleotide triphosphate hydrolases"/>
    <property type="match status" value="3"/>
</dbReference>
<dbReference type="GO" id="GO:0006974">
    <property type="term" value="P:DNA damage response"/>
    <property type="evidence" value="ECO:0007669"/>
    <property type="project" value="UniProtKB-ARBA"/>
</dbReference>
<dbReference type="GO" id="GO:0005524">
    <property type="term" value="F:ATP binding"/>
    <property type="evidence" value="ECO:0007669"/>
    <property type="project" value="UniProtKB-KW"/>
</dbReference>
<dbReference type="Proteomes" id="UP001142055">
    <property type="component" value="Chromosome 1"/>
</dbReference>
<keyword evidence="15" id="KW-1185">Reference proteome</keyword>
<dbReference type="InterPro" id="IPR014013">
    <property type="entry name" value="Helic_SF1/SF2_ATP-bd_DinG/Rad3"/>
</dbReference>
<keyword evidence="7" id="KW-0347">Helicase</keyword>
<dbReference type="PROSITE" id="PS00690">
    <property type="entry name" value="DEAH_ATP_HELICASE"/>
    <property type="match status" value="1"/>
</dbReference>
<evidence type="ECO:0000256" key="11">
    <source>
        <dbReference type="ARBA" id="ARBA00023235"/>
    </source>
</evidence>
<evidence type="ECO:0000256" key="2">
    <source>
        <dbReference type="ARBA" id="ARBA00004123"/>
    </source>
</evidence>
<evidence type="ECO:0000313" key="15">
    <source>
        <dbReference type="Proteomes" id="UP001142055"/>
    </source>
</evidence>
<keyword evidence="5" id="KW-0547">Nucleotide-binding</keyword>
<dbReference type="GO" id="GO:0046872">
    <property type="term" value="F:metal ion binding"/>
    <property type="evidence" value="ECO:0007669"/>
    <property type="project" value="UniProtKB-KW"/>
</dbReference>
<keyword evidence="6" id="KW-0378">Hydrolase</keyword>
<evidence type="ECO:0000256" key="8">
    <source>
        <dbReference type="ARBA" id="ARBA00022840"/>
    </source>
</evidence>
<evidence type="ECO:0000256" key="4">
    <source>
        <dbReference type="ARBA" id="ARBA00022723"/>
    </source>
</evidence>
<evidence type="ECO:0000256" key="3">
    <source>
        <dbReference type="ARBA" id="ARBA00008435"/>
    </source>
</evidence>
<dbReference type="EMBL" id="JAPWDV010000001">
    <property type="protein sequence ID" value="KAJ6222187.1"/>
    <property type="molecule type" value="Genomic_DNA"/>
</dbReference>
<dbReference type="PANTHER" id="PTHR11472">
    <property type="entry name" value="DNA REPAIR DEAD HELICASE RAD3/XP-D SUBFAMILY MEMBER"/>
    <property type="match status" value="1"/>
</dbReference>
<dbReference type="NCBIfam" id="TIGR00604">
    <property type="entry name" value="rad3"/>
    <property type="match status" value="1"/>
</dbReference>
<dbReference type="GO" id="GO:0034085">
    <property type="term" value="P:establishment of sister chromatid cohesion"/>
    <property type="evidence" value="ECO:0007669"/>
    <property type="project" value="TreeGrafter"/>
</dbReference>
<dbReference type="InterPro" id="IPR045028">
    <property type="entry name" value="DinG/Rad3-like"/>
</dbReference>
<protein>
    <recommendedName>
        <fullName evidence="13">Helicase ATP-binding domain-containing protein</fullName>
    </recommendedName>
</protein>
<evidence type="ECO:0000313" key="14">
    <source>
        <dbReference type="EMBL" id="KAJ6222187.1"/>
    </source>
</evidence>
<evidence type="ECO:0000256" key="12">
    <source>
        <dbReference type="ARBA" id="ARBA00023242"/>
    </source>
</evidence>
<evidence type="ECO:0000256" key="5">
    <source>
        <dbReference type="ARBA" id="ARBA00022741"/>
    </source>
</evidence>
<dbReference type="OMA" id="QTHQFRD"/>
<sequence>MENKKSERNYEFPYEPYDIQIQLMDKIYDSIQNSKVSIIESPTGTGKSLSIICSVLKWIEDNKLGQIETLNKQISTLSLNHKSLNKDSDWVSAQLKQISIQKEINVFHQKLDVINRHITYSKELKQNFKNNSFLNDNIKIINTNKRSSDLLSDITDDEELIVNYLENSDESCGVEKNKTSEKYRPKIFYCSRTHSQLSQFINEIKKTKKSIEYDQSLMLTPLSSRVNYCVNEKVNRFQNVNIINEKCNDLQNTKNKCPMYKQASLEQLKERILSSVQDLEDIVSTGKNLKACPYYASRLSLSDAEIVILPYNIIFHKGTRESFGIDLTDSIVIVDEAHNLLETISNIYSVQIRCGQLQIIMELVTKYLTKYYSRFNPTNLMYLKQLISILKNMINLMQQSKSNGTIDTLDFVLKLELGHINIYRLIKFIEDSHIASKLYMFSNQVQSLDKDEQKKTKISGTKAFLNKFKKIPSLVEEENVEQKLKKKTPENISVPNKVNTIDKTQEESFNSNMVYTFKEFLLALKDYSISGKILITVDQSNSSETTLKYILLNASSHFKDILTECRSVILCGGTMKPFEDYIQQLFKPLGIPDERILTFSCDHVIEKDNLIAIGCRNGPNNLELNYTFSNRSSTRMIKETGQTILEYCQVIPKGIVLFFPSYDYVEFVLKQWETMGILDQIAKCKRVFKEPKKSSLTSMMSEGINFSDDLGRGVIVIGLPYANKSSPDLREKMSYFESISTNLANEYYENLCMRAVNQSIGRSIRHKNDYAAIILLDSRYCTKTNVKNKLSDWIKSRYITCDKFSIAISQTKSFFERKIQI</sequence>
<comment type="cofactor">
    <cofactor evidence="1">
        <name>[4Fe-4S] cluster</name>
        <dbReference type="ChEBI" id="CHEBI:49883"/>
    </cofactor>
</comment>
<dbReference type="InterPro" id="IPR027417">
    <property type="entry name" value="P-loop_NTPase"/>
</dbReference>
<dbReference type="GO" id="GO:0016818">
    <property type="term" value="F:hydrolase activity, acting on acid anhydrides, in phosphorus-containing anhydrides"/>
    <property type="evidence" value="ECO:0007669"/>
    <property type="project" value="InterPro"/>
</dbReference>
<dbReference type="GO" id="GO:0003677">
    <property type="term" value="F:DNA binding"/>
    <property type="evidence" value="ECO:0007669"/>
    <property type="project" value="InterPro"/>
</dbReference>
<dbReference type="CDD" id="cd18788">
    <property type="entry name" value="SF2_C_XPD"/>
    <property type="match status" value="1"/>
</dbReference>
<dbReference type="GO" id="GO:0051536">
    <property type="term" value="F:iron-sulfur cluster binding"/>
    <property type="evidence" value="ECO:0007669"/>
    <property type="project" value="UniProtKB-KW"/>
</dbReference>
<dbReference type="InterPro" id="IPR010614">
    <property type="entry name" value="RAD3-like_helicase_DEAD"/>
</dbReference>
<keyword evidence="4" id="KW-0479">Metal-binding</keyword>
<gene>
    <name evidence="14" type="ORF">RDWZM_000732</name>
</gene>
<keyword evidence="8" id="KW-0067">ATP-binding</keyword>
<feature type="domain" description="Helicase ATP-binding" evidence="13">
    <location>
        <begin position="6"/>
        <end position="387"/>
    </location>
</feature>
<accession>A0A9Q0MAX4</accession>
<dbReference type="GO" id="GO:0006139">
    <property type="term" value="P:nucleobase-containing compound metabolic process"/>
    <property type="evidence" value="ECO:0007669"/>
    <property type="project" value="InterPro"/>
</dbReference>
<comment type="caution">
    <text evidence="14">The sequence shown here is derived from an EMBL/GenBank/DDBJ whole genome shotgun (WGS) entry which is preliminary data.</text>
</comment>
<evidence type="ECO:0000256" key="7">
    <source>
        <dbReference type="ARBA" id="ARBA00022806"/>
    </source>
</evidence>
<keyword evidence="12" id="KW-0539">Nucleus</keyword>
<dbReference type="InterPro" id="IPR002464">
    <property type="entry name" value="DNA/RNA_helicase_DEAH_CS"/>
</dbReference>
<dbReference type="PROSITE" id="PS51193">
    <property type="entry name" value="HELICASE_ATP_BIND_2"/>
    <property type="match status" value="1"/>
</dbReference>